<dbReference type="Proteomes" id="UP000249417">
    <property type="component" value="Unassembled WGS sequence"/>
</dbReference>
<dbReference type="AlphaFoldDB" id="A0A2W5PKC2"/>
<proteinExistence type="predicted"/>
<protein>
    <submittedName>
        <fullName evidence="1">Uncharacterized protein</fullName>
    </submittedName>
</protein>
<comment type="caution">
    <text evidence="1">The sequence shown here is derived from an EMBL/GenBank/DDBJ whole genome shotgun (WGS) entry which is preliminary data.</text>
</comment>
<reference evidence="1 2" key="1">
    <citation type="submission" date="2017-08" db="EMBL/GenBank/DDBJ databases">
        <title>Infants hospitalized years apart are colonized by the same room-sourced microbial strains.</title>
        <authorList>
            <person name="Brooks B."/>
            <person name="Olm M.R."/>
            <person name="Firek B.A."/>
            <person name="Baker R."/>
            <person name="Thomas B.C."/>
            <person name="Morowitz M.J."/>
            <person name="Banfield J.F."/>
        </authorList>
    </citation>
    <scope>NUCLEOTIDE SEQUENCE [LARGE SCALE GENOMIC DNA]</scope>
    <source>
        <strain evidence="1">S2_005_002_R2_29</strain>
    </source>
</reference>
<evidence type="ECO:0000313" key="2">
    <source>
        <dbReference type="Proteomes" id="UP000249417"/>
    </source>
</evidence>
<organism evidence="1 2">
    <name type="scientific">Micavibrio aeruginosavorus</name>
    <dbReference type="NCBI Taxonomy" id="349221"/>
    <lineage>
        <taxon>Bacteria</taxon>
        <taxon>Pseudomonadati</taxon>
        <taxon>Bdellovibrionota</taxon>
        <taxon>Bdellovibrionia</taxon>
        <taxon>Bdellovibrionales</taxon>
        <taxon>Pseudobdellovibrionaceae</taxon>
        <taxon>Micavibrio</taxon>
    </lineage>
</organism>
<dbReference type="EMBL" id="QFQB01000066">
    <property type="protein sequence ID" value="PZQ45027.1"/>
    <property type="molecule type" value="Genomic_DNA"/>
</dbReference>
<accession>A0A2W5PKC2</accession>
<gene>
    <name evidence="1" type="ORF">DI551_08665</name>
</gene>
<evidence type="ECO:0000313" key="1">
    <source>
        <dbReference type="EMBL" id="PZQ45027.1"/>
    </source>
</evidence>
<sequence length="224" mass="24807">MRMLNKIFAIAGASLLAAQGAAHEKEAETHAVGALDFGGASPVYALENAQLSRRTFGFGTSHQIKKLKPVWISSFGLYDKVVGVACTWTLSGETVGGKDSYKAAKIVSQRCAVASVEPEMWKRTIGDDFTKEGAGNYTNVANLTGDAKQLLEFSENALPVRELRSFQFRTWNNDKKEICLRSALRDLNDEKAPWIVNIDHGCFKFSQTDYMSRKHKAFQANYEG</sequence>
<name>A0A2W5PKC2_9BACT</name>